<dbReference type="Proteomes" id="UP000252355">
    <property type="component" value="Unassembled WGS sequence"/>
</dbReference>
<dbReference type="Pfam" id="PF14261">
    <property type="entry name" value="DUF4351"/>
    <property type="match status" value="1"/>
</dbReference>
<evidence type="ECO:0000259" key="1">
    <source>
        <dbReference type="Pfam" id="PF14261"/>
    </source>
</evidence>
<dbReference type="PANTHER" id="PTHR35586:SF1">
    <property type="entry name" value="SLL1691 PROTEIN"/>
    <property type="match status" value="1"/>
</dbReference>
<feature type="domain" description="DUF4351" evidence="1">
    <location>
        <begin position="29"/>
        <end position="79"/>
    </location>
</feature>
<protein>
    <submittedName>
        <fullName evidence="2">Putative transposase</fullName>
    </submittedName>
</protein>
<sequence>MLSKTVVEWTRQWRQEGLEEGLEKGLEKGRERMAKAILRLIEQKFGPLNEADRRRILEASEEQLDTWADRILDAATLEQIFKH</sequence>
<gene>
    <name evidence="2" type="ORF">OZSIB_1221</name>
</gene>
<proteinExistence type="predicted"/>
<comment type="caution">
    <text evidence="2">The sequence shown here is derived from an EMBL/GenBank/DDBJ whole genome shotgun (WGS) entry which is preliminary data.</text>
</comment>
<evidence type="ECO:0000313" key="2">
    <source>
        <dbReference type="EMBL" id="RCK78694.1"/>
    </source>
</evidence>
<dbReference type="EMBL" id="QOQW01000020">
    <property type="protein sequence ID" value="RCK78694.1"/>
    <property type="molecule type" value="Genomic_DNA"/>
</dbReference>
<dbReference type="AlphaFoldDB" id="A0A367ZKS0"/>
<dbReference type="InterPro" id="IPR025587">
    <property type="entry name" value="DUF4351"/>
</dbReference>
<accession>A0A367ZKS0</accession>
<organism evidence="2 3">
    <name type="scientific">Candidatus Ozemobacter sibiricus</name>
    <dbReference type="NCBI Taxonomy" id="2268124"/>
    <lineage>
        <taxon>Bacteria</taxon>
        <taxon>Candidatus Ozemobacteria</taxon>
        <taxon>Candidatus Ozemobacterales</taxon>
        <taxon>Candidatus Ozemobacteraceae</taxon>
        <taxon>Candidatus Ozemobacter</taxon>
    </lineage>
</organism>
<name>A0A367ZKS0_9BACT</name>
<evidence type="ECO:0000313" key="3">
    <source>
        <dbReference type="Proteomes" id="UP000252355"/>
    </source>
</evidence>
<reference evidence="2 3" key="1">
    <citation type="submission" date="2018-05" db="EMBL/GenBank/DDBJ databases">
        <title>A metagenomic window into the 2 km-deep terrestrial subsurface aquifer revealed taxonomically and functionally diverse microbial community comprising novel uncultured bacterial lineages.</title>
        <authorList>
            <person name="Kadnikov V.V."/>
            <person name="Mardanov A.V."/>
            <person name="Beletsky A.V."/>
            <person name="Banks D."/>
            <person name="Pimenov N.V."/>
            <person name="Frank Y.A."/>
            <person name="Karnachuk O.V."/>
            <person name="Ravin N.V."/>
        </authorList>
    </citation>
    <scope>NUCLEOTIDE SEQUENCE [LARGE SCALE GENOMIC DNA]</scope>
    <source>
        <strain evidence="2">BY5</strain>
    </source>
</reference>
<dbReference type="PANTHER" id="PTHR35586">
    <property type="entry name" value="SLL1691 PROTEIN"/>
    <property type="match status" value="1"/>
</dbReference>